<dbReference type="Proteomes" id="UP000774326">
    <property type="component" value="Unassembled WGS sequence"/>
</dbReference>
<evidence type="ECO:0000256" key="1">
    <source>
        <dbReference type="ARBA" id="ARBA00000971"/>
    </source>
</evidence>
<comment type="catalytic activity">
    <reaction evidence="1">
        <text>[protein]-peptidylproline (omega=180) = [protein]-peptidylproline (omega=0)</text>
        <dbReference type="Rhea" id="RHEA:16237"/>
        <dbReference type="Rhea" id="RHEA-COMP:10747"/>
        <dbReference type="Rhea" id="RHEA-COMP:10748"/>
        <dbReference type="ChEBI" id="CHEBI:83833"/>
        <dbReference type="ChEBI" id="CHEBI:83834"/>
        <dbReference type="EC" id="5.2.1.8"/>
    </reaction>
</comment>
<keyword evidence="8" id="KW-1185">Reference proteome</keyword>
<feature type="compositionally biased region" description="Polar residues" evidence="5">
    <location>
        <begin position="165"/>
        <end position="174"/>
    </location>
</feature>
<dbReference type="PROSITE" id="PS50072">
    <property type="entry name" value="CSA_PPIASE_2"/>
    <property type="match status" value="1"/>
</dbReference>
<dbReference type="EMBL" id="JAEUBG010002471">
    <property type="protein sequence ID" value="KAH3684462.1"/>
    <property type="molecule type" value="Genomic_DNA"/>
</dbReference>
<evidence type="ECO:0000313" key="8">
    <source>
        <dbReference type="Proteomes" id="UP000774326"/>
    </source>
</evidence>
<gene>
    <name evidence="7" type="ORF">WICPIJ_004556</name>
</gene>
<dbReference type="PANTHER" id="PTHR45625">
    <property type="entry name" value="PEPTIDYL-PROLYL CIS-TRANS ISOMERASE-RELATED"/>
    <property type="match status" value="1"/>
</dbReference>
<protein>
    <recommendedName>
        <fullName evidence="6">PPIase cyclophilin-type domain-containing protein</fullName>
    </recommendedName>
</protein>
<dbReference type="PRINTS" id="PR00153">
    <property type="entry name" value="CSAPPISMRASE"/>
</dbReference>
<proteinExistence type="inferred from homology"/>
<dbReference type="Pfam" id="PF00160">
    <property type="entry name" value="Pro_isomerase"/>
    <property type="match status" value="1"/>
</dbReference>
<comment type="subcellular location">
    <subcellularLocation>
        <location evidence="2">Nucleus</location>
    </subcellularLocation>
</comment>
<sequence length="363" mass="41171">MSLEPQTTAKVQINTTKGSIIVELWAKETPNTSRLFLENALNQRFNGLLFNRIVPKFLIQTEPTNDSSHQEVKLSNEYHPRIRFNKRGLLGSVNEDHSQFFITLDQAQELNNKNTLFGKIVDDSIFTALKISEGEVKDEKPLYPTKILSSEVLIPYFDDLKKQTAEASESQDPQNKPDNKKTNTNTKKRKINVKLTLFQEEGLEDEGGPLNIKMKSAVTSKHKVKKQKTTSNIINPVPLITRSVDELLTKDSESEDDNNSTSEDQQLSTHGNSSTKDTLELLNQFESNLKSKSKPKSASTSINSTKKDKIRNEQTSKESDHDSDFDNLSESDNSDDDDLFTHELKFKDEITQDDLMTIDTRNT</sequence>
<evidence type="ECO:0000256" key="5">
    <source>
        <dbReference type="SAM" id="MobiDB-lite"/>
    </source>
</evidence>
<dbReference type="InterPro" id="IPR029000">
    <property type="entry name" value="Cyclophilin-like_dom_sf"/>
</dbReference>
<feature type="region of interest" description="Disordered" evidence="5">
    <location>
        <begin position="164"/>
        <end position="188"/>
    </location>
</feature>
<organism evidence="7 8">
    <name type="scientific">Wickerhamomyces pijperi</name>
    <name type="common">Yeast</name>
    <name type="synonym">Pichia pijperi</name>
    <dbReference type="NCBI Taxonomy" id="599730"/>
    <lineage>
        <taxon>Eukaryota</taxon>
        <taxon>Fungi</taxon>
        <taxon>Dikarya</taxon>
        <taxon>Ascomycota</taxon>
        <taxon>Saccharomycotina</taxon>
        <taxon>Saccharomycetes</taxon>
        <taxon>Phaffomycetales</taxon>
        <taxon>Wickerhamomycetaceae</taxon>
        <taxon>Wickerhamomyces</taxon>
    </lineage>
</organism>
<evidence type="ECO:0000256" key="4">
    <source>
        <dbReference type="ARBA" id="ARBA00038509"/>
    </source>
</evidence>
<feature type="region of interest" description="Disordered" evidence="5">
    <location>
        <begin position="250"/>
        <end position="275"/>
    </location>
</feature>
<dbReference type="InterPro" id="IPR044666">
    <property type="entry name" value="Cyclophilin_A-like"/>
</dbReference>
<comment type="caution">
    <text evidence="7">The sequence shown here is derived from an EMBL/GenBank/DDBJ whole genome shotgun (WGS) entry which is preliminary data.</text>
</comment>
<dbReference type="InterPro" id="IPR002130">
    <property type="entry name" value="Cyclophilin-type_PPIase_dom"/>
</dbReference>
<reference evidence="7" key="2">
    <citation type="submission" date="2021-01" db="EMBL/GenBank/DDBJ databases">
        <authorList>
            <person name="Schikora-Tamarit M.A."/>
        </authorList>
    </citation>
    <scope>NUCLEOTIDE SEQUENCE</scope>
    <source>
        <strain evidence="7">CBS2887</strain>
    </source>
</reference>
<dbReference type="OrthoDB" id="442970at2759"/>
<feature type="region of interest" description="Disordered" evidence="5">
    <location>
        <begin position="288"/>
        <end position="340"/>
    </location>
</feature>
<dbReference type="AlphaFoldDB" id="A0A9P8Q7I0"/>
<feature type="compositionally biased region" description="Acidic residues" evidence="5">
    <location>
        <begin position="325"/>
        <end position="338"/>
    </location>
</feature>
<reference evidence="7" key="1">
    <citation type="journal article" date="2021" name="Open Biol.">
        <title>Shared evolutionary footprints suggest mitochondrial oxidative damage underlies multiple complex I losses in fungi.</title>
        <authorList>
            <person name="Schikora-Tamarit M.A."/>
            <person name="Marcet-Houben M."/>
            <person name="Nosek J."/>
            <person name="Gabaldon T."/>
        </authorList>
    </citation>
    <scope>NUCLEOTIDE SEQUENCE</scope>
    <source>
        <strain evidence="7">CBS2887</strain>
    </source>
</reference>
<feature type="compositionally biased region" description="Polar residues" evidence="5">
    <location>
        <begin position="265"/>
        <end position="275"/>
    </location>
</feature>
<evidence type="ECO:0000313" key="7">
    <source>
        <dbReference type="EMBL" id="KAH3684462.1"/>
    </source>
</evidence>
<dbReference type="GO" id="GO:0071013">
    <property type="term" value="C:catalytic step 2 spliceosome"/>
    <property type="evidence" value="ECO:0007669"/>
    <property type="project" value="TreeGrafter"/>
</dbReference>
<name>A0A9P8Q7I0_WICPI</name>
<comment type="similarity">
    <text evidence="4">Belongs to the cyclophilin-type PPIase family. CWC27 subfamily.</text>
</comment>
<accession>A0A9P8Q7I0</accession>
<feature type="compositionally biased region" description="Basic and acidic residues" evidence="5">
    <location>
        <begin position="305"/>
        <end position="324"/>
    </location>
</feature>
<feature type="domain" description="PPIase cyclophilin-type" evidence="6">
    <location>
        <begin position="18"/>
        <end position="152"/>
    </location>
</feature>
<dbReference type="Gene3D" id="2.40.100.10">
    <property type="entry name" value="Cyclophilin-like"/>
    <property type="match status" value="1"/>
</dbReference>
<evidence type="ECO:0000256" key="2">
    <source>
        <dbReference type="ARBA" id="ARBA00004123"/>
    </source>
</evidence>
<evidence type="ECO:0000256" key="3">
    <source>
        <dbReference type="ARBA" id="ARBA00023242"/>
    </source>
</evidence>
<dbReference type="PANTHER" id="PTHR45625:SF6">
    <property type="entry name" value="SPLICEOSOME-ASSOCIATED PROTEIN CWC27 HOMOLOG"/>
    <property type="match status" value="1"/>
</dbReference>
<dbReference type="SUPFAM" id="SSF50891">
    <property type="entry name" value="Cyclophilin-like"/>
    <property type="match status" value="1"/>
</dbReference>
<keyword evidence="3" id="KW-0539">Nucleus</keyword>
<evidence type="ECO:0000259" key="6">
    <source>
        <dbReference type="PROSITE" id="PS50072"/>
    </source>
</evidence>
<dbReference type="GO" id="GO:0003755">
    <property type="term" value="F:peptidyl-prolyl cis-trans isomerase activity"/>
    <property type="evidence" value="ECO:0007669"/>
    <property type="project" value="UniProtKB-EC"/>
</dbReference>